<comment type="caution">
    <text evidence="2">The sequence shown here is derived from an EMBL/GenBank/DDBJ whole genome shotgun (WGS) entry which is preliminary data.</text>
</comment>
<keyword evidence="3" id="KW-1185">Reference proteome</keyword>
<dbReference type="AlphaFoldDB" id="A0A919XGU4"/>
<organism evidence="2 3">
    <name type="scientific">Paenibacillus albilobatus</name>
    <dbReference type="NCBI Taxonomy" id="2716884"/>
    <lineage>
        <taxon>Bacteria</taxon>
        <taxon>Bacillati</taxon>
        <taxon>Bacillota</taxon>
        <taxon>Bacilli</taxon>
        <taxon>Bacillales</taxon>
        <taxon>Paenibacillaceae</taxon>
        <taxon>Paenibacillus</taxon>
    </lineage>
</organism>
<dbReference type="Gene3D" id="3.40.50.2000">
    <property type="entry name" value="Glycogen Phosphorylase B"/>
    <property type="match status" value="2"/>
</dbReference>
<evidence type="ECO:0000313" key="3">
    <source>
        <dbReference type="Proteomes" id="UP000679779"/>
    </source>
</evidence>
<dbReference type="RefSeq" id="WP_160040001.1">
    <property type="nucleotide sequence ID" value="NZ_BORQ01000001.1"/>
</dbReference>
<feature type="domain" description="Glycosyltransferase subfamily 4-like N-terminal" evidence="1">
    <location>
        <begin position="14"/>
        <end position="152"/>
    </location>
</feature>
<accession>A0A919XGU4</accession>
<dbReference type="PANTHER" id="PTHR12526">
    <property type="entry name" value="GLYCOSYLTRANSFERASE"/>
    <property type="match status" value="1"/>
</dbReference>
<evidence type="ECO:0000313" key="2">
    <source>
        <dbReference type="EMBL" id="GIO30138.1"/>
    </source>
</evidence>
<dbReference type="InterPro" id="IPR028098">
    <property type="entry name" value="Glyco_trans_4-like_N"/>
</dbReference>
<dbReference type="Pfam" id="PF13439">
    <property type="entry name" value="Glyco_transf_4"/>
    <property type="match status" value="1"/>
</dbReference>
<dbReference type="Pfam" id="PF13692">
    <property type="entry name" value="Glyco_trans_1_4"/>
    <property type="match status" value="1"/>
</dbReference>
<dbReference type="SUPFAM" id="SSF53756">
    <property type="entry name" value="UDP-Glycosyltransferase/glycogen phosphorylase"/>
    <property type="match status" value="1"/>
</dbReference>
<proteinExistence type="predicted"/>
<dbReference type="PANTHER" id="PTHR12526:SF630">
    <property type="entry name" value="GLYCOSYLTRANSFERASE"/>
    <property type="match status" value="1"/>
</dbReference>
<dbReference type="CDD" id="cd03801">
    <property type="entry name" value="GT4_PimA-like"/>
    <property type="match status" value="1"/>
</dbReference>
<sequence length="374" mass="42599">MKIVIIGPAPPPNGGISIHIKRIVHGLKNRGMDYTLYNESPTSIQDKHIVSLKSYKTFFLKFPFIRGDVFHFHSINKHLRMLLGVYALLGKKIILTVHGESLIQQLQSAGPWTRFLLIQSLRRIDGIICVNAVHTNELVKWGLHEENIQTIPSYLEPVESPEDAARIPESVYQWMESAPFLISANGSVRLLDGKDLYGIDQLIELMRRLTDSGFDACLLFTVLGVSALNEGERRYYHELKQKIVRNGLENRFWFYEAEDTEFYPILQKSKLFIRPTLQDGYGVSIAEALHYGVPSIASDVCVRPEGTIGYRAGDVSDLLDKVKETVQNYVQVKQRIQRTRPTGYFDELLAAYERISGSRTFVGKGKVISDEYYK</sequence>
<reference evidence="2" key="1">
    <citation type="submission" date="2021-03" db="EMBL/GenBank/DDBJ databases">
        <title>Antimicrobial resistance genes in bacteria isolated from Japanese honey, and their potential for conferring macrolide and lincosamide resistance in the American foulbrood pathogen Paenibacillus larvae.</title>
        <authorList>
            <person name="Okamoto M."/>
            <person name="Kumagai M."/>
            <person name="Kanamori H."/>
            <person name="Takamatsu D."/>
        </authorList>
    </citation>
    <scope>NUCLEOTIDE SEQUENCE</scope>
    <source>
        <strain evidence="2">J2TS6</strain>
    </source>
</reference>
<protein>
    <recommendedName>
        <fullName evidence="1">Glycosyltransferase subfamily 4-like N-terminal domain-containing protein</fullName>
    </recommendedName>
</protein>
<gene>
    <name evidence="2" type="ORF">J2TS6_12790</name>
</gene>
<dbReference type="Proteomes" id="UP000679779">
    <property type="component" value="Unassembled WGS sequence"/>
</dbReference>
<dbReference type="EMBL" id="BORQ01000001">
    <property type="protein sequence ID" value="GIO30138.1"/>
    <property type="molecule type" value="Genomic_DNA"/>
</dbReference>
<name>A0A919XGU4_9BACL</name>
<evidence type="ECO:0000259" key="1">
    <source>
        <dbReference type="Pfam" id="PF13439"/>
    </source>
</evidence>